<dbReference type="AlphaFoldDB" id="A0A5C8GAG0"/>
<gene>
    <name evidence="1" type="ORF">ETF27_10330</name>
</gene>
<evidence type="ECO:0000313" key="2">
    <source>
        <dbReference type="Proteomes" id="UP000321612"/>
    </source>
</evidence>
<comment type="caution">
    <text evidence="1">The sequence shown here is derived from an EMBL/GenBank/DDBJ whole genome shotgun (WGS) entry which is preliminary data.</text>
</comment>
<reference evidence="2" key="1">
    <citation type="submission" date="2019-05" db="EMBL/GenBank/DDBJ databases">
        <title>Prevotella brunnea sp. nov., isolated from a wound of a patient.</title>
        <authorList>
            <person name="Buhl M."/>
        </authorList>
    </citation>
    <scope>NUCLEOTIDE SEQUENCE [LARGE SCALE GENOMIC DNA]</scope>
    <source>
        <strain evidence="2">A2672</strain>
    </source>
</reference>
<sequence length="106" mass="12070">MKIKKSTARMMINQQAKWRKQAEKPAKWNEGYAGVTYEDICNLNNHLASIIARHLHAFLKAVKGPYGGVPGVLANGDSDEAYKRWLQIIRDMILLLSAKHPTFFMN</sequence>
<name>A0A5C8GAG0_9BACT</name>
<dbReference type="RefSeq" id="WP_130829104.1">
    <property type="nucleotide sequence ID" value="NZ_SDIK01000091.1"/>
</dbReference>
<organism evidence="1 2">
    <name type="scientific">Prevotella brunnea</name>
    <dbReference type="NCBI Taxonomy" id="2508867"/>
    <lineage>
        <taxon>Bacteria</taxon>
        <taxon>Pseudomonadati</taxon>
        <taxon>Bacteroidota</taxon>
        <taxon>Bacteroidia</taxon>
        <taxon>Bacteroidales</taxon>
        <taxon>Prevotellaceae</taxon>
        <taxon>Prevotella</taxon>
    </lineage>
</organism>
<protein>
    <submittedName>
        <fullName evidence="1">Uncharacterized protein</fullName>
    </submittedName>
</protein>
<dbReference type="OrthoDB" id="1092375at2"/>
<evidence type="ECO:0000313" key="1">
    <source>
        <dbReference type="EMBL" id="TXJ58817.1"/>
    </source>
</evidence>
<dbReference type="Proteomes" id="UP000321612">
    <property type="component" value="Unassembled WGS sequence"/>
</dbReference>
<accession>A0A5C8GAG0</accession>
<keyword evidence="2" id="KW-1185">Reference proteome</keyword>
<dbReference type="EMBL" id="SDIK01000091">
    <property type="protein sequence ID" value="TXJ58817.1"/>
    <property type="molecule type" value="Genomic_DNA"/>
</dbReference>
<proteinExistence type="predicted"/>